<proteinExistence type="predicted"/>
<dbReference type="InterPro" id="IPR052212">
    <property type="entry name" value="PH-like_domain"/>
</dbReference>
<evidence type="ECO:0000313" key="2">
    <source>
        <dbReference type="Proteomes" id="UP000694410"/>
    </source>
</evidence>
<dbReference type="GO" id="GO:0070507">
    <property type="term" value="P:regulation of microtubule cytoskeleton organization"/>
    <property type="evidence" value="ECO:0007669"/>
    <property type="project" value="TreeGrafter"/>
</dbReference>
<dbReference type="Proteomes" id="UP000694410">
    <property type="component" value="Unplaced"/>
</dbReference>
<evidence type="ECO:0008006" key="3">
    <source>
        <dbReference type="Google" id="ProtNLM"/>
    </source>
</evidence>
<reference evidence="1" key="1">
    <citation type="submission" date="2025-08" db="UniProtKB">
        <authorList>
            <consortium name="Ensembl"/>
        </authorList>
    </citation>
    <scope>IDENTIFICATION</scope>
</reference>
<dbReference type="PANTHER" id="PTHR12156">
    <property type="entry name" value="PLECKSTRIN HOMOLOGY-LIKE DOMAIN, FAMILY B, MEMBER 3"/>
    <property type="match status" value="1"/>
</dbReference>
<dbReference type="GO" id="GO:0045180">
    <property type="term" value="C:basal cortex"/>
    <property type="evidence" value="ECO:0007669"/>
    <property type="project" value="TreeGrafter"/>
</dbReference>
<protein>
    <recommendedName>
        <fullName evidence="3">PH domain-containing protein</fullName>
    </recommendedName>
</protein>
<dbReference type="SUPFAM" id="SSF50729">
    <property type="entry name" value="PH domain-like"/>
    <property type="match status" value="1"/>
</dbReference>
<name>A0A8C0VAT7_CYACU</name>
<dbReference type="InterPro" id="IPR011993">
    <property type="entry name" value="PH-like_dom_sf"/>
</dbReference>
<organism evidence="1 2">
    <name type="scientific">Cyanistes caeruleus</name>
    <name type="common">Eurasian blue tit</name>
    <name type="synonym">Parus caeruleus</name>
    <dbReference type="NCBI Taxonomy" id="156563"/>
    <lineage>
        <taxon>Eukaryota</taxon>
        <taxon>Metazoa</taxon>
        <taxon>Chordata</taxon>
        <taxon>Craniata</taxon>
        <taxon>Vertebrata</taxon>
        <taxon>Euteleostomi</taxon>
        <taxon>Archelosauria</taxon>
        <taxon>Archosauria</taxon>
        <taxon>Dinosauria</taxon>
        <taxon>Saurischia</taxon>
        <taxon>Theropoda</taxon>
        <taxon>Coelurosauria</taxon>
        <taxon>Aves</taxon>
        <taxon>Neognathae</taxon>
        <taxon>Neoaves</taxon>
        <taxon>Telluraves</taxon>
        <taxon>Australaves</taxon>
        <taxon>Passeriformes</taxon>
        <taxon>Paridae</taxon>
        <taxon>Cyanistes</taxon>
    </lineage>
</organism>
<dbReference type="Ensembl" id="ENSCCET00000032611.1">
    <property type="protein sequence ID" value="ENSCCEP00000021463.1"/>
    <property type="gene ID" value="ENSCCEG00000019450.1"/>
</dbReference>
<dbReference type="AlphaFoldDB" id="A0A8C0VAT7"/>
<keyword evidence="2" id="KW-1185">Reference proteome</keyword>
<dbReference type="Gene3D" id="2.30.29.30">
    <property type="entry name" value="Pleckstrin-homology domain (PH domain)/Phosphotyrosine-binding domain (PTB)"/>
    <property type="match status" value="1"/>
</dbReference>
<dbReference type="PANTHER" id="PTHR12156:SF21">
    <property type="entry name" value="PLECKSTRIN HOMOLOGY-LIKE DOMAIN FAMILY B MEMBER 2"/>
    <property type="match status" value="1"/>
</dbReference>
<reference evidence="1" key="2">
    <citation type="submission" date="2025-09" db="UniProtKB">
        <authorList>
            <consortium name="Ensembl"/>
        </authorList>
    </citation>
    <scope>IDENTIFICATION</scope>
</reference>
<accession>A0A8C0VAT7</accession>
<sequence length="70" mass="8458">MGGKIKTWKKRWFVFDRNKRTFTYYAGRLQDCYKGTSVFLFSYQTQLSYEQVRSPDKTKVSISFIHLEDM</sequence>
<evidence type="ECO:0000313" key="1">
    <source>
        <dbReference type="Ensembl" id="ENSCCEP00000021463.1"/>
    </source>
</evidence>